<evidence type="ECO:0000256" key="2">
    <source>
        <dbReference type="SAM" id="SignalP"/>
    </source>
</evidence>
<dbReference type="AlphaFoldDB" id="A5GBC8"/>
<reference evidence="3 4" key="1">
    <citation type="submission" date="2007-05" db="EMBL/GenBank/DDBJ databases">
        <title>Complete sequence of Geobacter uraniireducens Rf4.</title>
        <authorList>
            <consortium name="US DOE Joint Genome Institute"/>
            <person name="Copeland A."/>
            <person name="Lucas S."/>
            <person name="Lapidus A."/>
            <person name="Barry K."/>
            <person name="Detter J.C."/>
            <person name="Glavina del Rio T."/>
            <person name="Hammon N."/>
            <person name="Israni S."/>
            <person name="Dalin E."/>
            <person name="Tice H."/>
            <person name="Pitluck S."/>
            <person name="Chertkov O."/>
            <person name="Brettin T."/>
            <person name="Bruce D."/>
            <person name="Han C."/>
            <person name="Schmutz J."/>
            <person name="Larimer F."/>
            <person name="Land M."/>
            <person name="Hauser L."/>
            <person name="Kyrpides N."/>
            <person name="Mikhailova N."/>
            <person name="Shelobolina E."/>
            <person name="Aklujkar M."/>
            <person name="Lovley D."/>
            <person name="Richardson P."/>
        </authorList>
    </citation>
    <scope>NUCLEOTIDE SEQUENCE [LARGE SCALE GENOMIC DNA]</scope>
    <source>
        <strain evidence="4">ATCC BAA-1134 / JCM 13001 / Rf4</strain>
    </source>
</reference>
<feature type="region of interest" description="Disordered" evidence="1">
    <location>
        <begin position="116"/>
        <end position="135"/>
    </location>
</feature>
<gene>
    <name evidence="3" type="ordered locus">Gura_0920</name>
</gene>
<feature type="chain" id="PRO_5002683473" description="Cytochrome c domain-containing protein" evidence="2">
    <location>
        <begin position="29"/>
        <end position="135"/>
    </location>
</feature>
<evidence type="ECO:0000313" key="4">
    <source>
        <dbReference type="Proteomes" id="UP000006695"/>
    </source>
</evidence>
<keyword evidence="4" id="KW-1185">Reference proteome</keyword>
<dbReference type="HOGENOM" id="CLU_1774755_0_0_7"/>
<protein>
    <recommendedName>
        <fullName evidence="5">Cytochrome c domain-containing protein</fullName>
    </recommendedName>
</protein>
<dbReference type="RefSeq" id="WP_011937850.1">
    <property type="nucleotide sequence ID" value="NC_009483.1"/>
</dbReference>
<keyword evidence="2" id="KW-0732">Signal</keyword>
<name>A5GBC8_GEOUR</name>
<accession>A5GBC8</accession>
<dbReference type="EMBL" id="CP000698">
    <property type="protein sequence ID" value="ABQ25126.1"/>
    <property type="molecule type" value="Genomic_DNA"/>
</dbReference>
<dbReference type="KEGG" id="gur:Gura_0920"/>
<organism evidence="3 4">
    <name type="scientific">Geotalea uraniireducens (strain Rf4)</name>
    <name type="common">Geobacter uraniireducens</name>
    <dbReference type="NCBI Taxonomy" id="351605"/>
    <lineage>
        <taxon>Bacteria</taxon>
        <taxon>Pseudomonadati</taxon>
        <taxon>Thermodesulfobacteriota</taxon>
        <taxon>Desulfuromonadia</taxon>
        <taxon>Geobacterales</taxon>
        <taxon>Geobacteraceae</taxon>
        <taxon>Geotalea</taxon>
    </lineage>
</organism>
<evidence type="ECO:0000313" key="3">
    <source>
        <dbReference type="EMBL" id="ABQ25126.1"/>
    </source>
</evidence>
<evidence type="ECO:0008006" key="5">
    <source>
        <dbReference type="Google" id="ProtNLM"/>
    </source>
</evidence>
<evidence type="ECO:0000256" key="1">
    <source>
        <dbReference type="SAM" id="MobiDB-lite"/>
    </source>
</evidence>
<sequence length="135" mass="14050">MTRISAYGRLKLGLISSAVLLIAGTAVAYNPAHDNILLRDAGPAGGNPITPGSTKAFSMKNTCGACHNGSTIAPSSGKALLSYDQIERHSYHAQLASNEQRGWNNWNPDSGDPVVSGAGPQGKNWVQGPGHVGAW</sequence>
<feature type="signal peptide" evidence="2">
    <location>
        <begin position="1"/>
        <end position="28"/>
    </location>
</feature>
<dbReference type="Proteomes" id="UP000006695">
    <property type="component" value="Chromosome"/>
</dbReference>
<proteinExistence type="predicted"/>
<dbReference type="OrthoDB" id="5396561at2"/>